<comment type="caution">
    <text evidence="5">The sequence shown here is derived from an EMBL/GenBank/DDBJ whole genome shotgun (WGS) entry which is preliminary data.</text>
</comment>
<dbReference type="InterPro" id="IPR058546">
    <property type="entry name" value="RPS4B/Roq1-like_LRR"/>
</dbReference>
<dbReference type="Gene3D" id="3.80.10.10">
    <property type="entry name" value="Ribonuclease Inhibitor"/>
    <property type="match status" value="2"/>
</dbReference>
<dbReference type="PANTHER" id="PTHR11017">
    <property type="entry name" value="LEUCINE-RICH REPEAT-CONTAINING PROTEIN"/>
    <property type="match status" value="1"/>
</dbReference>
<dbReference type="SUPFAM" id="SSF52058">
    <property type="entry name" value="L domain-like"/>
    <property type="match status" value="1"/>
</dbReference>
<dbReference type="InterPro" id="IPR044974">
    <property type="entry name" value="Disease_R_plants"/>
</dbReference>
<dbReference type="InterPro" id="IPR000157">
    <property type="entry name" value="TIR_dom"/>
</dbReference>
<evidence type="ECO:0000313" key="6">
    <source>
        <dbReference type="Proteomes" id="UP000326939"/>
    </source>
</evidence>
<organism evidence="5 6">
    <name type="scientific">Salix brachista</name>
    <dbReference type="NCBI Taxonomy" id="2182728"/>
    <lineage>
        <taxon>Eukaryota</taxon>
        <taxon>Viridiplantae</taxon>
        <taxon>Streptophyta</taxon>
        <taxon>Embryophyta</taxon>
        <taxon>Tracheophyta</taxon>
        <taxon>Spermatophyta</taxon>
        <taxon>Magnoliopsida</taxon>
        <taxon>eudicotyledons</taxon>
        <taxon>Gunneridae</taxon>
        <taxon>Pentapetalae</taxon>
        <taxon>rosids</taxon>
        <taxon>fabids</taxon>
        <taxon>Malpighiales</taxon>
        <taxon>Salicaceae</taxon>
        <taxon>Saliceae</taxon>
        <taxon>Salix</taxon>
    </lineage>
</organism>
<keyword evidence="2" id="KW-0677">Repeat</keyword>
<dbReference type="GO" id="GO:0007165">
    <property type="term" value="P:signal transduction"/>
    <property type="evidence" value="ECO:0007669"/>
    <property type="project" value="InterPro"/>
</dbReference>
<dbReference type="Proteomes" id="UP000326939">
    <property type="component" value="Chromosome 17"/>
</dbReference>
<dbReference type="InterPro" id="IPR032675">
    <property type="entry name" value="LRR_dom_sf"/>
</dbReference>
<dbReference type="GO" id="GO:0006952">
    <property type="term" value="P:defense response"/>
    <property type="evidence" value="ECO:0007669"/>
    <property type="project" value="InterPro"/>
</dbReference>
<evidence type="ECO:0000259" key="4">
    <source>
        <dbReference type="PROSITE" id="PS50104"/>
    </source>
</evidence>
<keyword evidence="1" id="KW-0433">Leucine-rich repeat</keyword>
<dbReference type="Pfam" id="PF20160">
    <property type="entry name" value="C-JID"/>
    <property type="match status" value="1"/>
</dbReference>
<keyword evidence="3" id="KW-0611">Plant defense</keyword>
<dbReference type="Pfam" id="PF23286">
    <property type="entry name" value="LRR_13"/>
    <property type="match status" value="1"/>
</dbReference>
<proteinExistence type="predicted"/>
<dbReference type="SUPFAM" id="SSF52200">
    <property type="entry name" value="Toll/Interleukin receptor TIR domain"/>
    <property type="match status" value="1"/>
</dbReference>
<keyword evidence="6" id="KW-1185">Reference proteome</keyword>
<dbReference type="SMART" id="SM00255">
    <property type="entry name" value="TIR"/>
    <property type="match status" value="1"/>
</dbReference>
<protein>
    <recommendedName>
        <fullName evidence="4">TIR domain-containing protein</fullName>
    </recommendedName>
</protein>
<dbReference type="SMART" id="SM00369">
    <property type="entry name" value="LRR_TYP"/>
    <property type="match status" value="3"/>
</dbReference>
<sequence length="636" mass="71701">MDNTSALKLEIINLSNSLSLVRTPDFTSIPNLKRLILEGCTSLYEVHPSLGHHKKLQYVNLLNCISVSTLPSSLEMDSLEVCSLDGCLKLKKFPNIVGNMNKLMVLRLDETSITELSSSTCHLIGLGLLSMNSCKNLTRIPKSIGCLKLLKKLDLSGCSGLKYILENLGEIQSLEEFDLSGTSIKQLPASISLLKNLKVLSLDGCQRIVVLPSLSGLCSLEVLSLRACHLKEGALPKRIDCLSSLMSLDLSGNDFVRLSIGIFKLSRLEMLVLEDCRMLESLLEVPSKVQTVNLNGCIRLKEIPDPINLSSSKRSEFLCLNCWELRKHNDQDNMGFTMLERYLQGLSNPRPGFGIVVPGNEIPCWFNHQKKGSSISVEVHSWSMGFVACVAFSASGEKPSLFCHFKANGRENYPSPMGISCNSIQVLSDHLWLFYLSFDYLKELKEWQHESFSNMELSFHSSERVKVKNCGVFLLYSLHTPPPSQFDGMQYDIPIIRGTYTSNTFTHLSTAPALRGTISDDKELERVMTIRSRLLEAIEESGLSVIIFARDCASLTWCFDELVKMVRFMDEMRPDTVFPVSYDIKQSMIDFLTWSYTIVFDEDEENFRNEVKVKRWMNILTGVKSDEKSRPESLKR</sequence>
<dbReference type="InterPro" id="IPR003591">
    <property type="entry name" value="Leu-rich_rpt_typical-subtyp"/>
</dbReference>
<feature type="domain" description="TIR" evidence="4">
    <location>
        <begin position="468"/>
        <end position="619"/>
    </location>
</feature>
<reference evidence="6" key="1">
    <citation type="journal article" date="2019" name="Gigascience">
        <title>De novo genome assembly of the endangered Acer yangbiense, a plant species with extremely small populations endemic to Yunnan Province, China.</title>
        <authorList>
            <person name="Yang J."/>
            <person name="Wariss H.M."/>
            <person name="Tao L."/>
            <person name="Zhang R."/>
            <person name="Yun Q."/>
            <person name="Hollingsworth P."/>
            <person name="Dao Z."/>
            <person name="Luo G."/>
            <person name="Guo H."/>
            <person name="Ma Y."/>
            <person name="Sun W."/>
        </authorList>
    </citation>
    <scope>NUCLEOTIDE SEQUENCE [LARGE SCALE GENOMIC DNA]</scope>
    <source>
        <strain evidence="6">cv. br00</strain>
    </source>
</reference>
<dbReference type="PANTHER" id="PTHR11017:SF559">
    <property type="entry name" value="DISEASE RESISTANCE PROTEIN CHL1"/>
    <property type="match status" value="1"/>
</dbReference>
<dbReference type="PROSITE" id="PS50104">
    <property type="entry name" value="TIR"/>
    <property type="match status" value="1"/>
</dbReference>
<accession>A0A5N5JCD3</accession>
<evidence type="ECO:0000256" key="1">
    <source>
        <dbReference type="ARBA" id="ARBA00022614"/>
    </source>
</evidence>
<dbReference type="AlphaFoldDB" id="A0A5N5JCD3"/>
<dbReference type="InterPro" id="IPR045344">
    <property type="entry name" value="C-JID"/>
</dbReference>
<dbReference type="EMBL" id="VDCV01000017">
    <property type="protein sequence ID" value="KAB5516532.1"/>
    <property type="molecule type" value="Genomic_DNA"/>
</dbReference>
<evidence type="ECO:0000256" key="3">
    <source>
        <dbReference type="ARBA" id="ARBA00022821"/>
    </source>
</evidence>
<dbReference type="InterPro" id="IPR035897">
    <property type="entry name" value="Toll_tir_struct_dom_sf"/>
</dbReference>
<dbReference type="Gene3D" id="3.40.50.10140">
    <property type="entry name" value="Toll/interleukin-1 receptor homology (TIR) domain"/>
    <property type="match status" value="1"/>
</dbReference>
<gene>
    <name evidence="5" type="ORF">DKX38_027180</name>
</gene>
<evidence type="ECO:0000256" key="2">
    <source>
        <dbReference type="ARBA" id="ARBA00022737"/>
    </source>
</evidence>
<name>A0A5N5JCD3_9ROSI</name>
<evidence type="ECO:0000313" key="5">
    <source>
        <dbReference type="EMBL" id="KAB5516532.1"/>
    </source>
</evidence>
<dbReference type="Pfam" id="PF01582">
    <property type="entry name" value="TIR"/>
    <property type="match status" value="1"/>
</dbReference>